<gene>
    <name evidence="2" type="ORF">EOE66_09680</name>
</gene>
<protein>
    <submittedName>
        <fullName evidence="2">Type 1 glutamine amidotransferase</fullName>
    </submittedName>
</protein>
<dbReference type="InterPro" id="IPR017926">
    <property type="entry name" value="GATASE"/>
</dbReference>
<dbReference type="PANTHER" id="PTHR42695:SF5">
    <property type="entry name" value="GLUTAMINE AMIDOTRANSFERASE YLR126C-RELATED"/>
    <property type="match status" value="1"/>
</dbReference>
<dbReference type="CDD" id="cd01741">
    <property type="entry name" value="GATase1_1"/>
    <property type="match status" value="1"/>
</dbReference>
<name>A0A437RIY1_9BURK</name>
<dbReference type="Proteomes" id="UP000285575">
    <property type="component" value="Unassembled WGS sequence"/>
</dbReference>
<dbReference type="GO" id="GO:0005829">
    <property type="term" value="C:cytosol"/>
    <property type="evidence" value="ECO:0007669"/>
    <property type="project" value="TreeGrafter"/>
</dbReference>
<keyword evidence="3" id="KW-1185">Reference proteome</keyword>
<dbReference type="GO" id="GO:0016740">
    <property type="term" value="F:transferase activity"/>
    <property type="evidence" value="ECO:0007669"/>
    <property type="project" value="UniProtKB-KW"/>
</dbReference>
<keyword evidence="2" id="KW-0315">Glutamine amidotransferase</keyword>
<dbReference type="AlphaFoldDB" id="A0A437RIY1"/>
<proteinExistence type="predicted"/>
<evidence type="ECO:0000313" key="2">
    <source>
        <dbReference type="EMBL" id="RVU46615.1"/>
    </source>
</evidence>
<keyword evidence="2" id="KW-0808">Transferase</keyword>
<evidence type="ECO:0000313" key="3">
    <source>
        <dbReference type="Proteomes" id="UP000285575"/>
    </source>
</evidence>
<sequence>MRPVLILQHLNTDGPAYLQTWLQTQGLAHEVYNTQAGQEFPASLSGYGALAILGGEMSANDDLPSLRRAEALFLQAVQAGVPTLGHCLGGQLMARALGAAVTASPAPEIGWQPLQVHKAPEAQAWFGPEGERHVYHWHSETFGLPPGAVWLAQSPACPHQAFALGPHLAMQFHVEVDENKLRYWALENEEAWFEGLPPTSVQRPAAMLADTAERLPVQQALARRIYARWMAFAAGR</sequence>
<reference evidence="2 3" key="1">
    <citation type="submission" date="2019-01" db="EMBL/GenBank/DDBJ databases">
        <authorList>
            <person name="Chen W.-M."/>
        </authorList>
    </citation>
    <scope>NUCLEOTIDE SEQUENCE [LARGE SCALE GENOMIC DNA]</scope>
    <source>
        <strain evidence="2 3">KYPY4</strain>
    </source>
</reference>
<dbReference type="EMBL" id="SACR01000003">
    <property type="protein sequence ID" value="RVU46615.1"/>
    <property type="molecule type" value="Genomic_DNA"/>
</dbReference>
<evidence type="ECO:0000259" key="1">
    <source>
        <dbReference type="Pfam" id="PF00117"/>
    </source>
</evidence>
<dbReference type="PROSITE" id="PS51273">
    <property type="entry name" value="GATASE_TYPE_1"/>
    <property type="match status" value="1"/>
</dbReference>
<dbReference type="PANTHER" id="PTHR42695">
    <property type="entry name" value="GLUTAMINE AMIDOTRANSFERASE YLR126C-RELATED"/>
    <property type="match status" value="1"/>
</dbReference>
<dbReference type="InterPro" id="IPR029062">
    <property type="entry name" value="Class_I_gatase-like"/>
</dbReference>
<dbReference type="Gene3D" id="3.40.50.880">
    <property type="match status" value="1"/>
</dbReference>
<comment type="caution">
    <text evidence="2">The sequence shown here is derived from an EMBL/GenBank/DDBJ whole genome shotgun (WGS) entry which is preliminary data.</text>
</comment>
<dbReference type="OrthoDB" id="9813383at2"/>
<feature type="domain" description="Glutamine amidotransferase" evidence="1">
    <location>
        <begin position="43"/>
        <end position="179"/>
    </location>
</feature>
<organism evidence="2 3">
    <name type="scientific">Rubrivivax rivuli</name>
    <dbReference type="NCBI Taxonomy" id="1862385"/>
    <lineage>
        <taxon>Bacteria</taxon>
        <taxon>Pseudomonadati</taxon>
        <taxon>Pseudomonadota</taxon>
        <taxon>Betaproteobacteria</taxon>
        <taxon>Burkholderiales</taxon>
        <taxon>Sphaerotilaceae</taxon>
        <taxon>Rubrivivax</taxon>
    </lineage>
</organism>
<dbReference type="InterPro" id="IPR044992">
    <property type="entry name" value="ChyE-like"/>
</dbReference>
<dbReference type="Pfam" id="PF00117">
    <property type="entry name" value="GATase"/>
    <property type="match status" value="1"/>
</dbReference>
<dbReference type="SUPFAM" id="SSF52317">
    <property type="entry name" value="Class I glutamine amidotransferase-like"/>
    <property type="match status" value="1"/>
</dbReference>
<accession>A0A437RIY1</accession>